<evidence type="ECO:0000256" key="7">
    <source>
        <dbReference type="SAM" id="Phobius"/>
    </source>
</evidence>
<dbReference type="InterPro" id="IPR003439">
    <property type="entry name" value="ABC_transporter-like_ATP-bd"/>
</dbReference>
<feature type="transmembrane region" description="Helical" evidence="7">
    <location>
        <begin position="539"/>
        <end position="559"/>
    </location>
</feature>
<dbReference type="InterPro" id="IPR043926">
    <property type="entry name" value="ABCG_dom"/>
</dbReference>
<feature type="compositionally biased region" description="Basic and acidic residues" evidence="6">
    <location>
        <begin position="381"/>
        <end position="390"/>
    </location>
</feature>
<comment type="caution">
    <text evidence="9">The sequence shown here is derived from an EMBL/GenBank/DDBJ whole genome shotgun (WGS) entry which is preliminary data.</text>
</comment>
<evidence type="ECO:0000256" key="3">
    <source>
        <dbReference type="ARBA" id="ARBA00022692"/>
    </source>
</evidence>
<evidence type="ECO:0000256" key="4">
    <source>
        <dbReference type="ARBA" id="ARBA00022989"/>
    </source>
</evidence>
<accession>A0A6A3IQ80</accession>
<keyword evidence="2" id="KW-0813">Transport</keyword>
<dbReference type="SUPFAM" id="SSF52540">
    <property type="entry name" value="P-loop containing nucleoside triphosphate hydrolases"/>
    <property type="match status" value="1"/>
</dbReference>
<sequence>MAPPSTPVGKDQFGLESGAALMAEGSAVLHDHIVGKMEVALGSELPQMDVRFKRLSLTADIVVVEDDGSKNELPTLPNTVKKAFVGPKKRTVRKEILKDISGVFQPGKLTLLLGQPGSGKSALMKVLSGRFPMAKNITLEGDITFNSVKREQILKTLPQFAAYVNQRDKHFPTLTVKETLQFAHTFCGGEIARRGEELLSNGSQRENLEALELASAVFRNSPEIVLQQLGLKICQDTIVGDAMMRGISGGERKRVTTGEMEFGMKYASFMDEISTGLDSAATFDIITTQRSIAHRLHKNIVIALLQPSPEVFALFDDVMILNDGELMYHGPCDRVQGYFDSLGFECPLGRDIADYLLDLGTQEQYRYQTREAPRGGKHPRSPKERWTPPHDPKLLATIQKHMDPTPEFHQGFFESTMTLFRRQLMITYRNKPFVFGRLLMIGVMGLLYCSTFYKFDPTQISVVMGVIFSSIMFLSMGQSSQMPTYLAERDIFYKQRGANFYRTASYVLAQSVGQIPLAVAETLIFGSLVYWVCSFEADFWRFIIFLVILLVMNLAMGMWSSSCRLCVR</sequence>
<dbReference type="AlphaFoldDB" id="A0A6A3IQ80"/>
<dbReference type="InterPro" id="IPR027417">
    <property type="entry name" value="P-loop_NTPase"/>
</dbReference>
<evidence type="ECO:0000313" key="10">
    <source>
        <dbReference type="Proteomes" id="UP000429607"/>
    </source>
</evidence>
<keyword evidence="5 7" id="KW-0472">Membrane</keyword>
<organism evidence="9 10">
    <name type="scientific">Phytophthora rubi</name>
    <dbReference type="NCBI Taxonomy" id="129364"/>
    <lineage>
        <taxon>Eukaryota</taxon>
        <taxon>Sar</taxon>
        <taxon>Stramenopiles</taxon>
        <taxon>Oomycota</taxon>
        <taxon>Peronosporomycetes</taxon>
        <taxon>Peronosporales</taxon>
        <taxon>Peronosporaceae</taxon>
        <taxon>Phytophthora</taxon>
    </lineage>
</organism>
<dbReference type="GO" id="GO:0016887">
    <property type="term" value="F:ATP hydrolysis activity"/>
    <property type="evidence" value="ECO:0007669"/>
    <property type="project" value="InterPro"/>
</dbReference>
<dbReference type="PROSITE" id="PS50893">
    <property type="entry name" value="ABC_TRANSPORTER_2"/>
    <property type="match status" value="1"/>
</dbReference>
<evidence type="ECO:0000256" key="5">
    <source>
        <dbReference type="ARBA" id="ARBA00023136"/>
    </source>
</evidence>
<reference evidence="9 10" key="1">
    <citation type="submission" date="2018-09" db="EMBL/GenBank/DDBJ databases">
        <title>Genomic investigation of the strawberry pathogen Phytophthora fragariae indicates pathogenicity is determined by transcriptional variation in three key races.</title>
        <authorList>
            <person name="Adams T.M."/>
            <person name="Armitage A.D."/>
            <person name="Sobczyk M.K."/>
            <person name="Bates H.J."/>
            <person name="Dunwell J.M."/>
            <person name="Nellist C.F."/>
            <person name="Harrison R.J."/>
        </authorList>
    </citation>
    <scope>NUCLEOTIDE SEQUENCE [LARGE SCALE GENOMIC DNA]</scope>
    <source>
        <strain evidence="9 10">SCRP249</strain>
    </source>
</reference>
<protein>
    <recommendedName>
        <fullName evidence="8">ABC transporter domain-containing protein</fullName>
    </recommendedName>
</protein>
<dbReference type="FunFam" id="3.40.50.300:FF:000528">
    <property type="entry name" value="ABC transporter G family member 31"/>
    <property type="match status" value="1"/>
</dbReference>
<dbReference type="InterPro" id="IPR013525">
    <property type="entry name" value="ABC2_TM"/>
</dbReference>
<keyword evidence="4 7" id="KW-1133">Transmembrane helix</keyword>
<dbReference type="GO" id="GO:0140359">
    <property type="term" value="F:ABC-type transporter activity"/>
    <property type="evidence" value="ECO:0007669"/>
    <property type="project" value="InterPro"/>
</dbReference>
<evidence type="ECO:0000256" key="2">
    <source>
        <dbReference type="ARBA" id="ARBA00022448"/>
    </source>
</evidence>
<dbReference type="Pfam" id="PF19055">
    <property type="entry name" value="ABC2_membrane_7"/>
    <property type="match status" value="1"/>
</dbReference>
<feature type="transmembrane region" description="Helical" evidence="7">
    <location>
        <begin position="459"/>
        <end position="479"/>
    </location>
</feature>
<feature type="region of interest" description="Disordered" evidence="6">
    <location>
        <begin position="368"/>
        <end position="390"/>
    </location>
</feature>
<keyword evidence="3 7" id="KW-0812">Transmembrane</keyword>
<feature type="domain" description="ABC transporter" evidence="8">
    <location>
        <begin position="80"/>
        <end position="348"/>
    </location>
</feature>
<dbReference type="GO" id="GO:0005524">
    <property type="term" value="F:ATP binding"/>
    <property type="evidence" value="ECO:0007669"/>
    <property type="project" value="InterPro"/>
</dbReference>
<dbReference type="GO" id="GO:0016020">
    <property type="term" value="C:membrane"/>
    <property type="evidence" value="ECO:0007669"/>
    <property type="project" value="UniProtKB-SubCell"/>
</dbReference>
<dbReference type="Gene3D" id="3.40.50.300">
    <property type="entry name" value="P-loop containing nucleotide triphosphate hydrolases"/>
    <property type="match status" value="1"/>
</dbReference>
<feature type="transmembrane region" description="Helical" evidence="7">
    <location>
        <begin position="434"/>
        <end position="453"/>
    </location>
</feature>
<gene>
    <name evidence="9" type="ORF">PR001_g23239</name>
</gene>
<evidence type="ECO:0000313" key="9">
    <source>
        <dbReference type="EMBL" id="KAE8984221.1"/>
    </source>
</evidence>
<dbReference type="EMBL" id="QXFV01002716">
    <property type="protein sequence ID" value="KAE8984221.1"/>
    <property type="molecule type" value="Genomic_DNA"/>
</dbReference>
<evidence type="ECO:0000256" key="1">
    <source>
        <dbReference type="ARBA" id="ARBA00004141"/>
    </source>
</evidence>
<evidence type="ECO:0000259" key="8">
    <source>
        <dbReference type="PROSITE" id="PS50893"/>
    </source>
</evidence>
<evidence type="ECO:0000256" key="6">
    <source>
        <dbReference type="SAM" id="MobiDB-lite"/>
    </source>
</evidence>
<name>A0A6A3IQ80_9STRA</name>
<dbReference type="Proteomes" id="UP000429607">
    <property type="component" value="Unassembled WGS sequence"/>
</dbReference>
<proteinExistence type="predicted"/>
<dbReference type="Pfam" id="PF01061">
    <property type="entry name" value="ABC2_membrane"/>
    <property type="match status" value="1"/>
</dbReference>
<comment type="subcellular location">
    <subcellularLocation>
        <location evidence="1">Membrane</location>
        <topology evidence="1">Multi-pass membrane protein</topology>
    </subcellularLocation>
</comment>
<dbReference type="PANTHER" id="PTHR19241">
    <property type="entry name" value="ATP-BINDING CASSETTE TRANSPORTER"/>
    <property type="match status" value="1"/>
</dbReference>
<dbReference type="Pfam" id="PF00005">
    <property type="entry name" value="ABC_tran"/>
    <property type="match status" value="1"/>
</dbReference>